<reference evidence="2" key="1">
    <citation type="submission" date="2016-10" db="EMBL/GenBank/DDBJ databases">
        <authorList>
            <person name="Varghese N."/>
            <person name="Submissions S."/>
        </authorList>
    </citation>
    <scope>NUCLEOTIDE SEQUENCE [LARGE SCALE GENOMIC DNA]</scope>
    <source>
        <strain evidence="2">DSM 7165</strain>
    </source>
</reference>
<dbReference type="STRING" id="64971.SAMN05421831_103225"/>
<keyword evidence="2" id="KW-1185">Reference proteome</keyword>
<accession>A0A1H6RB62</accession>
<dbReference type="EMBL" id="FNYH01000003">
    <property type="protein sequence ID" value="SEI52983.1"/>
    <property type="molecule type" value="Genomic_DNA"/>
</dbReference>
<organism evidence="1 2">
    <name type="scientific">Allopseudospirillum japonicum</name>
    <dbReference type="NCBI Taxonomy" id="64971"/>
    <lineage>
        <taxon>Bacteria</taxon>
        <taxon>Pseudomonadati</taxon>
        <taxon>Pseudomonadota</taxon>
        <taxon>Gammaproteobacteria</taxon>
        <taxon>Oceanospirillales</taxon>
        <taxon>Oceanospirillaceae</taxon>
        <taxon>Allopseudospirillum</taxon>
    </lineage>
</organism>
<proteinExistence type="predicted"/>
<name>A0A1H6RB62_9GAMM</name>
<evidence type="ECO:0000313" key="2">
    <source>
        <dbReference type="Proteomes" id="UP000242999"/>
    </source>
</evidence>
<dbReference type="Proteomes" id="UP000242999">
    <property type="component" value="Unassembled WGS sequence"/>
</dbReference>
<dbReference type="AlphaFoldDB" id="A0A1H6RB62"/>
<gene>
    <name evidence="1" type="ORF">SAMN05421831_103225</name>
</gene>
<dbReference type="RefSeq" id="WP_093308873.1">
    <property type="nucleotide sequence ID" value="NZ_FNYH01000003.1"/>
</dbReference>
<evidence type="ECO:0000313" key="1">
    <source>
        <dbReference type="EMBL" id="SEI52983.1"/>
    </source>
</evidence>
<sequence length="94" mass="10999">MALETPPTYEIHLDQYRLTLRFDYQEQQYLGELQLPESQFEFAGNNLEELHAACLQHLHAEHLGRMQIEDMAYLIAHATHLLDMCIYQGRTLPA</sequence>
<protein>
    <submittedName>
        <fullName evidence="1">Uncharacterized protein</fullName>
    </submittedName>
</protein>